<proteinExistence type="predicted"/>
<dbReference type="Pfam" id="PF13391">
    <property type="entry name" value="HNH_2"/>
    <property type="match status" value="1"/>
</dbReference>
<protein>
    <recommendedName>
        <fullName evidence="2">HNH nuclease domain-containing protein</fullName>
    </recommendedName>
</protein>
<feature type="domain" description="HNH nuclease" evidence="2">
    <location>
        <begin position="155"/>
        <end position="235"/>
    </location>
</feature>
<dbReference type="EMBL" id="DS995704">
    <property type="protein sequence ID" value="EEQ31811.1"/>
    <property type="molecule type" value="Genomic_DNA"/>
</dbReference>
<evidence type="ECO:0000256" key="1">
    <source>
        <dbReference type="SAM" id="MobiDB-lite"/>
    </source>
</evidence>
<dbReference type="HOGENOM" id="CLU_039755_3_0_1"/>
<dbReference type="AlphaFoldDB" id="C5FNV8"/>
<dbReference type="eggNOG" id="ENOG502S620">
    <property type="taxonomic scope" value="Eukaryota"/>
</dbReference>
<gene>
    <name evidence="3" type="ORF">MCYG_04630</name>
</gene>
<name>C5FNV8_ARTOC</name>
<evidence type="ECO:0000313" key="4">
    <source>
        <dbReference type="Proteomes" id="UP000002035"/>
    </source>
</evidence>
<feature type="region of interest" description="Disordered" evidence="1">
    <location>
        <begin position="372"/>
        <end position="408"/>
    </location>
</feature>
<dbReference type="Proteomes" id="UP000002035">
    <property type="component" value="Unassembled WGS sequence"/>
</dbReference>
<dbReference type="GeneID" id="9230008"/>
<evidence type="ECO:0000313" key="3">
    <source>
        <dbReference type="EMBL" id="EEQ31811.1"/>
    </source>
</evidence>
<dbReference type="OrthoDB" id="4172088at2759"/>
<reference evidence="4" key="1">
    <citation type="journal article" date="2012" name="MBio">
        <title>Comparative genome analysis of Trichophyton rubrum and related dermatophytes reveals candidate genes involved in infection.</title>
        <authorList>
            <person name="Martinez D.A."/>
            <person name="Oliver B.G."/>
            <person name="Graeser Y."/>
            <person name="Goldberg J.M."/>
            <person name="Li W."/>
            <person name="Martinez-Rossi N.M."/>
            <person name="Monod M."/>
            <person name="Shelest E."/>
            <person name="Barton R.C."/>
            <person name="Birch E."/>
            <person name="Brakhage A.A."/>
            <person name="Chen Z."/>
            <person name="Gurr S.J."/>
            <person name="Heiman D."/>
            <person name="Heitman J."/>
            <person name="Kosti I."/>
            <person name="Rossi A."/>
            <person name="Saif S."/>
            <person name="Samalova M."/>
            <person name="Saunders C.W."/>
            <person name="Shea T."/>
            <person name="Summerbell R.C."/>
            <person name="Xu J."/>
            <person name="Young S."/>
            <person name="Zeng Q."/>
            <person name="Birren B.W."/>
            <person name="Cuomo C.A."/>
            <person name="White T.C."/>
        </authorList>
    </citation>
    <scope>NUCLEOTIDE SEQUENCE [LARGE SCALE GENOMIC DNA]</scope>
    <source>
        <strain evidence="4">ATCC MYA-4605 / CBS 113480</strain>
    </source>
</reference>
<sequence>MEEQGPGKEFDCEKRARLIAAIQDLLQDHPTSSALWACLWLADVPRLEKLVEDASVPAEIGNPNLTFDGLISFKFRNIVLSWSQRNRVTPSTPNQSTSPTGTSSALHRLAAINQAAPHTKDAGEGTEQATLASHTPPRPTKRRRVSSRSPSPSTCIITKAYDPIDVAHIYPYSMRNVVVGGSNSSFWNLLSFFWTEPHIRSWYASVFPRGTEVVSNLLCLAPQMHRYHEKALFALQPINLSEDKKCMTLRFYWLPKRNFSNSVNLSDPPTIPSNLSGLGQEHKAWHIQTEKKISSGDKIIMETDDPDNFPLPDWNLMDMQWILQRLASLSAAADILHEDYDDDDSSGIEWGDNLSCGQWEEEDELVRIRRSVGSSDQEVENQELIAPSPDIQKSTAAPTPLYVPSTHC</sequence>
<dbReference type="InterPro" id="IPR003615">
    <property type="entry name" value="HNH_nuc"/>
</dbReference>
<dbReference type="VEuPathDB" id="FungiDB:MCYG_04630"/>
<accession>C5FNV8</accession>
<dbReference type="OMA" id="HVCDLER"/>
<evidence type="ECO:0000259" key="2">
    <source>
        <dbReference type="Pfam" id="PF13391"/>
    </source>
</evidence>
<dbReference type="RefSeq" id="XP_002846893.1">
    <property type="nucleotide sequence ID" value="XM_002846847.1"/>
</dbReference>
<organism evidence="3 4">
    <name type="scientific">Arthroderma otae (strain ATCC MYA-4605 / CBS 113480)</name>
    <name type="common">Microsporum canis</name>
    <dbReference type="NCBI Taxonomy" id="554155"/>
    <lineage>
        <taxon>Eukaryota</taxon>
        <taxon>Fungi</taxon>
        <taxon>Dikarya</taxon>
        <taxon>Ascomycota</taxon>
        <taxon>Pezizomycotina</taxon>
        <taxon>Eurotiomycetes</taxon>
        <taxon>Eurotiomycetidae</taxon>
        <taxon>Onygenales</taxon>
        <taxon>Arthrodermataceae</taxon>
        <taxon>Microsporum</taxon>
    </lineage>
</organism>
<keyword evidence="4" id="KW-1185">Reference proteome</keyword>
<feature type="region of interest" description="Disordered" evidence="1">
    <location>
        <begin position="117"/>
        <end position="154"/>
    </location>
</feature>